<evidence type="ECO:0000256" key="4">
    <source>
        <dbReference type="ARBA" id="ARBA00023136"/>
    </source>
</evidence>
<proteinExistence type="predicted"/>
<accession>A0ABN1BRL6</accession>
<keyword evidence="4 6" id="KW-0472">Membrane</keyword>
<name>A0ABN1BRL6_9DEIO</name>
<comment type="subcellular location">
    <subcellularLocation>
        <location evidence="1">Membrane</location>
        <topology evidence="1">Single-pass membrane protein</topology>
    </subcellularLocation>
</comment>
<protein>
    <submittedName>
        <fullName evidence="7">Neutral zinc metallopeptidase</fullName>
    </submittedName>
</protein>
<comment type="caution">
    <text evidence="7">The sequence shown here is derived from an EMBL/GenBank/DDBJ whole genome shotgun (WGS) entry which is preliminary data.</text>
</comment>
<dbReference type="EMBL" id="BAAADB010000007">
    <property type="protein sequence ID" value="GAA0504111.1"/>
    <property type="molecule type" value="Genomic_DNA"/>
</dbReference>
<dbReference type="RefSeq" id="WP_343756672.1">
    <property type="nucleotide sequence ID" value="NZ_BAAADB010000007.1"/>
</dbReference>
<keyword evidence="8" id="KW-1185">Reference proteome</keyword>
<evidence type="ECO:0000313" key="8">
    <source>
        <dbReference type="Proteomes" id="UP001500191"/>
    </source>
</evidence>
<evidence type="ECO:0000256" key="1">
    <source>
        <dbReference type="ARBA" id="ARBA00004167"/>
    </source>
</evidence>
<reference evidence="7 8" key="1">
    <citation type="journal article" date="2019" name="Int. J. Syst. Evol. Microbiol.">
        <title>The Global Catalogue of Microorganisms (GCM) 10K type strain sequencing project: providing services to taxonomists for standard genome sequencing and annotation.</title>
        <authorList>
            <consortium name="The Broad Institute Genomics Platform"/>
            <consortium name="The Broad Institute Genome Sequencing Center for Infectious Disease"/>
            <person name="Wu L."/>
            <person name="Ma J."/>
        </authorList>
    </citation>
    <scope>NUCLEOTIDE SEQUENCE [LARGE SCALE GENOMIC DNA]</scope>
    <source>
        <strain evidence="7 8">JCM 14368</strain>
    </source>
</reference>
<keyword evidence="3 6" id="KW-1133">Transmembrane helix</keyword>
<dbReference type="InterPro" id="IPR007343">
    <property type="entry name" value="Uncharacterised_pept_Zn_put"/>
</dbReference>
<dbReference type="Proteomes" id="UP001500191">
    <property type="component" value="Unassembled WGS sequence"/>
</dbReference>
<evidence type="ECO:0000313" key="7">
    <source>
        <dbReference type="EMBL" id="GAA0504111.1"/>
    </source>
</evidence>
<evidence type="ECO:0000256" key="3">
    <source>
        <dbReference type="ARBA" id="ARBA00022989"/>
    </source>
</evidence>
<dbReference type="Pfam" id="PF04228">
    <property type="entry name" value="Zn_peptidase"/>
    <property type="match status" value="1"/>
</dbReference>
<dbReference type="PANTHER" id="PTHR30168:SF0">
    <property type="entry name" value="INNER MEMBRANE PROTEIN"/>
    <property type="match status" value="1"/>
</dbReference>
<feature type="region of interest" description="Disordered" evidence="5">
    <location>
        <begin position="1"/>
        <end position="20"/>
    </location>
</feature>
<keyword evidence="2 6" id="KW-0812">Transmembrane</keyword>
<feature type="transmembrane region" description="Helical" evidence="6">
    <location>
        <begin position="20"/>
        <end position="46"/>
    </location>
</feature>
<evidence type="ECO:0000256" key="5">
    <source>
        <dbReference type="SAM" id="MobiDB-lite"/>
    </source>
</evidence>
<dbReference type="PANTHER" id="PTHR30168">
    <property type="entry name" value="PUTATIVE MEMBRANE PROTEIN YPFJ"/>
    <property type="match status" value="1"/>
</dbReference>
<evidence type="ECO:0000256" key="2">
    <source>
        <dbReference type="ARBA" id="ARBA00022692"/>
    </source>
</evidence>
<sequence length="287" mass="30811">MDWKNLPGSGGNAENRAGGGGLPGGGIAVGGVGGLIIALIAMFFGINPGDILGGGQDSQSQSQGAQTQPAANDEAYQFVNQIYRNTNLVWDGIFQQAGRTYNDPRLVRYVRGTSTSCGQANSAVGPFYCPADQKIYIDTSFFTQMDRQLGGGGDFAYAYVIAHEVGHHVQNELGIADQVERKQRSARTEAEANSYSVRLELQADCFAGVWGNKTQQEAKITQADVQEAVATAEAIGDDNLQRQGQGYVAPDSFTHGSAAQRVRWFMTGFKSGDPNMCDTFAVNYNRL</sequence>
<organism evidence="7 8">
    <name type="scientific">Deinococcus depolymerans</name>
    <dbReference type="NCBI Taxonomy" id="392408"/>
    <lineage>
        <taxon>Bacteria</taxon>
        <taxon>Thermotogati</taxon>
        <taxon>Deinococcota</taxon>
        <taxon>Deinococci</taxon>
        <taxon>Deinococcales</taxon>
        <taxon>Deinococcaceae</taxon>
        <taxon>Deinococcus</taxon>
    </lineage>
</organism>
<gene>
    <name evidence="7" type="ORF">GCM10008937_09610</name>
</gene>
<evidence type="ECO:0000256" key="6">
    <source>
        <dbReference type="SAM" id="Phobius"/>
    </source>
</evidence>